<keyword evidence="2" id="KW-1185">Reference proteome</keyword>
<gene>
    <name evidence="1" type="ORF">MML48_3g00021361</name>
</gene>
<proteinExistence type="predicted"/>
<reference evidence="1" key="1">
    <citation type="submission" date="2022-04" db="EMBL/GenBank/DDBJ databases">
        <title>Chromosome-scale genome assembly of Holotrichia oblita Faldermann.</title>
        <authorList>
            <person name="Rongchong L."/>
        </authorList>
    </citation>
    <scope>NUCLEOTIDE SEQUENCE</scope>
    <source>
        <strain evidence="1">81SQS9</strain>
    </source>
</reference>
<accession>A0ACB9TDE8</accession>
<evidence type="ECO:0000313" key="1">
    <source>
        <dbReference type="EMBL" id="KAI4464793.1"/>
    </source>
</evidence>
<organism evidence="1 2">
    <name type="scientific">Holotrichia oblita</name>
    <name type="common">Chafer beetle</name>
    <dbReference type="NCBI Taxonomy" id="644536"/>
    <lineage>
        <taxon>Eukaryota</taxon>
        <taxon>Metazoa</taxon>
        <taxon>Ecdysozoa</taxon>
        <taxon>Arthropoda</taxon>
        <taxon>Hexapoda</taxon>
        <taxon>Insecta</taxon>
        <taxon>Pterygota</taxon>
        <taxon>Neoptera</taxon>
        <taxon>Endopterygota</taxon>
        <taxon>Coleoptera</taxon>
        <taxon>Polyphaga</taxon>
        <taxon>Scarabaeiformia</taxon>
        <taxon>Scarabaeidae</taxon>
        <taxon>Melolonthinae</taxon>
        <taxon>Holotrichia</taxon>
    </lineage>
</organism>
<name>A0ACB9TDE8_HOLOL</name>
<protein>
    <submittedName>
        <fullName evidence="1">Katanin p80 subunit</fullName>
    </submittedName>
</protein>
<dbReference type="Proteomes" id="UP001056778">
    <property type="component" value="Chromosome 3"/>
</dbReference>
<sequence length="190" mass="21773">MPHQYSTALSHMILAGTGLYCMIQYRHGEICQLPCATFGIIITNSVLGIWRWGNPDHGDKIEKPYNFSFFLQSIFVMPFIAGQIWLMNGYERAIAYLHPMLSCIPLTAYFVDKNNKEDVIDLLMVLSVLSCGALSYQINNYYGIAAAISFSLNHFYINNKDNIFDVPGRDFYNYALCFFTYFAYRAVVVM</sequence>
<dbReference type="EMBL" id="CM043017">
    <property type="protein sequence ID" value="KAI4464793.1"/>
    <property type="molecule type" value="Genomic_DNA"/>
</dbReference>
<evidence type="ECO:0000313" key="2">
    <source>
        <dbReference type="Proteomes" id="UP001056778"/>
    </source>
</evidence>
<comment type="caution">
    <text evidence="1">The sequence shown here is derived from an EMBL/GenBank/DDBJ whole genome shotgun (WGS) entry which is preliminary data.</text>
</comment>